<accession>A0A1B6LXQ4</accession>
<keyword evidence="2" id="KW-0472">Membrane</keyword>
<feature type="compositionally biased region" description="Polar residues" evidence="1">
    <location>
        <begin position="233"/>
        <end position="270"/>
    </location>
</feature>
<organism evidence="3">
    <name type="scientific">Graphocephala atropunctata</name>
    <dbReference type="NCBI Taxonomy" id="36148"/>
    <lineage>
        <taxon>Eukaryota</taxon>
        <taxon>Metazoa</taxon>
        <taxon>Ecdysozoa</taxon>
        <taxon>Arthropoda</taxon>
        <taxon>Hexapoda</taxon>
        <taxon>Insecta</taxon>
        <taxon>Pterygota</taxon>
        <taxon>Neoptera</taxon>
        <taxon>Paraneoptera</taxon>
        <taxon>Hemiptera</taxon>
        <taxon>Auchenorrhyncha</taxon>
        <taxon>Membracoidea</taxon>
        <taxon>Cicadellidae</taxon>
        <taxon>Cicadellinae</taxon>
        <taxon>Cicadellini</taxon>
        <taxon>Graphocephala</taxon>
    </lineage>
</organism>
<keyword evidence="2" id="KW-1133">Transmembrane helix</keyword>
<reference evidence="3" key="1">
    <citation type="submission" date="2015-11" db="EMBL/GenBank/DDBJ databases">
        <title>De novo transcriptome assembly of four potential Pierce s Disease insect vectors from Arizona vineyards.</title>
        <authorList>
            <person name="Tassone E.E."/>
        </authorList>
    </citation>
    <scope>NUCLEOTIDE SEQUENCE</scope>
</reference>
<evidence type="ECO:0000256" key="2">
    <source>
        <dbReference type="SAM" id="Phobius"/>
    </source>
</evidence>
<sequence>VSLCRCLSCVAAMDQPLRRNARLLFTVIFISQVCGTPIFWSQPDCYQNQFGDVQYDNYQGPNYQNPSYQGPSYQETLQTMIDETLRAISEIVQITAKVTKQELASLSRIFQNPTVVNEDCNNSGGTEGAPDDFQFVSPQDPVKFPGESMDTFPYPIEPLNEAPIIAELSIPTVVDRNVSSNSQSPAVLDNKLMINGNSSVPLPSQPANATNDNNLLVPNNSTGNSTSISTLSQNTTAENSSVIDKNDNELNTSTLSGGDLSMTTSPSYSSDDMDTPFFSTKQPSVDNETQAENATTINNLVIPSNSTGNMSSTSTFSQSTSADNSSVVDKDINNTNLTVSNGDLAQTTLPSSANDMDALFFSTEGLNSEDETVFSTTPTSETASLIPTVMIRIPKL</sequence>
<keyword evidence="2" id="KW-0812">Transmembrane</keyword>
<feature type="compositionally biased region" description="Low complexity" evidence="1">
    <location>
        <begin position="220"/>
        <end position="232"/>
    </location>
</feature>
<feature type="region of interest" description="Disordered" evidence="1">
    <location>
        <begin position="220"/>
        <end position="289"/>
    </location>
</feature>
<evidence type="ECO:0000256" key="1">
    <source>
        <dbReference type="SAM" id="MobiDB-lite"/>
    </source>
</evidence>
<feature type="compositionally biased region" description="Low complexity" evidence="1">
    <location>
        <begin position="304"/>
        <end position="321"/>
    </location>
</feature>
<protein>
    <submittedName>
        <fullName evidence="3">Uncharacterized protein</fullName>
    </submittedName>
</protein>
<feature type="region of interest" description="Disordered" evidence="1">
    <location>
        <begin position="301"/>
        <end position="328"/>
    </location>
</feature>
<name>A0A1B6LXQ4_9HEMI</name>
<dbReference type="AlphaFoldDB" id="A0A1B6LXQ4"/>
<feature type="non-terminal residue" evidence="3">
    <location>
        <position position="1"/>
    </location>
</feature>
<feature type="compositionally biased region" description="Polar residues" evidence="1">
    <location>
        <begin position="277"/>
        <end position="289"/>
    </location>
</feature>
<feature type="transmembrane region" description="Helical" evidence="2">
    <location>
        <begin position="23"/>
        <end position="40"/>
    </location>
</feature>
<gene>
    <name evidence="3" type="ORF">g.25526</name>
</gene>
<evidence type="ECO:0000313" key="3">
    <source>
        <dbReference type="EMBL" id="JAT28476.1"/>
    </source>
</evidence>
<dbReference type="EMBL" id="GEBQ01011501">
    <property type="protein sequence ID" value="JAT28476.1"/>
    <property type="molecule type" value="Transcribed_RNA"/>
</dbReference>
<proteinExistence type="predicted"/>